<feature type="non-terminal residue" evidence="5">
    <location>
        <position position="80"/>
    </location>
</feature>
<name>A0A1J8PRT5_9AGAM</name>
<dbReference type="GO" id="GO:0006487">
    <property type="term" value="P:protein N-linked glycosylation"/>
    <property type="evidence" value="ECO:0007669"/>
    <property type="project" value="TreeGrafter"/>
</dbReference>
<dbReference type="STRING" id="180088.A0A1J8PRT5"/>
<gene>
    <name evidence="5" type="ORF">AZE42_13239</name>
</gene>
<feature type="domain" description="ALG11 mannosyltransferase N-terminal" evidence="4">
    <location>
        <begin position="1"/>
        <end position="75"/>
    </location>
</feature>
<dbReference type="EMBL" id="LVVM01005163">
    <property type="protein sequence ID" value="OJA11231.1"/>
    <property type="molecule type" value="Genomic_DNA"/>
</dbReference>
<organism evidence="5 6">
    <name type="scientific">Rhizopogon vesiculosus</name>
    <dbReference type="NCBI Taxonomy" id="180088"/>
    <lineage>
        <taxon>Eukaryota</taxon>
        <taxon>Fungi</taxon>
        <taxon>Dikarya</taxon>
        <taxon>Basidiomycota</taxon>
        <taxon>Agaricomycotina</taxon>
        <taxon>Agaricomycetes</taxon>
        <taxon>Agaricomycetidae</taxon>
        <taxon>Boletales</taxon>
        <taxon>Suillineae</taxon>
        <taxon>Rhizopogonaceae</taxon>
        <taxon>Rhizopogon</taxon>
    </lineage>
</organism>
<dbReference type="AlphaFoldDB" id="A0A1J8PRT5"/>
<dbReference type="InterPro" id="IPR038013">
    <property type="entry name" value="ALG11"/>
</dbReference>
<keyword evidence="6" id="KW-1185">Reference proteome</keyword>
<evidence type="ECO:0000256" key="3">
    <source>
        <dbReference type="ARBA" id="ARBA00022824"/>
    </source>
</evidence>
<dbReference type="Proteomes" id="UP000183567">
    <property type="component" value="Unassembled WGS sequence"/>
</dbReference>
<dbReference type="GO" id="GO:0004377">
    <property type="term" value="F:GDP-Man:Man(3)GlcNAc(2)-PP-Dol alpha-1,2-mannosyltransferase activity"/>
    <property type="evidence" value="ECO:0007669"/>
    <property type="project" value="InterPro"/>
</dbReference>
<proteinExistence type="predicted"/>
<keyword evidence="3" id="KW-0256">Endoplasmic reticulum</keyword>
<accession>A0A1J8PRT5</accession>
<comment type="subcellular location">
    <subcellularLocation>
        <location evidence="1">Endoplasmic reticulum membrane</location>
    </subcellularLocation>
</comment>
<dbReference type="PANTHER" id="PTHR45919:SF1">
    <property type="entry name" value="GDP-MAN:MAN(3)GLCNAC(2)-PP-DOL ALPHA-1,2-MANNOSYLTRANSFERASE"/>
    <property type="match status" value="1"/>
</dbReference>
<comment type="caution">
    <text evidence="5">The sequence shown here is derived from an EMBL/GenBank/DDBJ whole genome shotgun (WGS) entry which is preliminary data.</text>
</comment>
<protein>
    <recommendedName>
        <fullName evidence="4">ALG11 mannosyltransferase N-terminal domain-containing protein</fullName>
    </recommendedName>
</protein>
<evidence type="ECO:0000256" key="2">
    <source>
        <dbReference type="ARBA" id="ARBA00022679"/>
    </source>
</evidence>
<reference evidence="5 6" key="1">
    <citation type="submission" date="2016-03" db="EMBL/GenBank/DDBJ databases">
        <title>Comparative genomics of the ectomycorrhizal sister species Rhizopogon vinicolor and Rhizopogon vesiculosus (Basidiomycota: Boletales) reveals a divergence of the mating type B locus.</title>
        <authorList>
            <person name="Mujic A.B."/>
            <person name="Kuo A."/>
            <person name="Tritt A."/>
            <person name="Lipzen A."/>
            <person name="Chen C."/>
            <person name="Johnson J."/>
            <person name="Sharma A."/>
            <person name="Barry K."/>
            <person name="Grigoriev I.V."/>
            <person name="Spatafora J.W."/>
        </authorList>
    </citation>
    <scope>NUCLEOTIDE SEQUENCE [LARGE SCALE GENOMIC DNA]</scope>
    <source>
        <strain evidence="5 6">AM-OR11-056</strain>
    </source>
</reference>
<sequence length="80" mass="9213">MGYAFTFHVVAWFMKGSIQIGAYVHYPTISTDMLARVKARKAGHTNRGDVAGSVVLSRGKMWYYRLLMYHYSLALYRPSF</sequence>
<evidence type="ECO:0000256" key="1">
    <source>
        <dbReference type="ARBA" id="ARBA00004586"/>
    </source>
</evidence>
<keyword evidence="2" id="KW-0808">Transferase</keyword>
<evidence type="ECO:0000259" key="4">
    <source>
        <dbReference type="Pfam" id="PF15924"/>
    </source>
</evidence>
<evidence type="ECO:0000313" key="6">
    <source>
        <dbReference type="Proteomes" id="UP000183567"/>
    </source>
</evidence>
<dbReference type="OrthoDB" id="2276068at2759"/>
<dbReference type="PANTHER" id="PTHR45919">
    <property type="entry name" value="GDP-MAN:MAN(3)GLCNAC(2)-PP-DOL ALPHA-1,2-MANNOSYLTRANSFERASE"/>
    <property type="match status" value="1"/>
</dbReference>
<dbReference type="Pfam" id="PF15924">
    <property type="entry name" value="ALG11_N"/>
    <property type="match status" value="1"/>
</dbReference>
<dbReference type="GO" id="GO:0005789">
    <property type="term" value="C:endoplasmic reticulum membrane"/>
    <property type="evidence" value="ECO:0007669"/>
    <property type="project" value="UniProtKB-SubCell"/>
</dbReference>
<evidence type="ECO:0000313" key="5">
    <source>
        <dbReference type="EMBL" id="OJA11231.1"/>
    </source>
</evidence>
<dbReference type="InterPro" id="IPR031814">
    <property type="entry name" value="ALG11_N"/>
</dbReference>